<feature type="non-terminal residue" evidence="7">
    <location>
        <position position="73"/>
    </location>
</feature>
<dbReference type="InterPro" id="IPR037659">
    <property type="entry name" value="SMIM7"/>
</dbReference>
<protein>
    <recommendedName>
        <fullName evidence="9">Small integral membrane protein 7</fullName>
    </recommendedName>
</protein>
<evidence type="ECO:0008006" key="9">
    <source>
        <dbReference type="Google" id="ProtNLM"/>
    </source>
</evidence>
<dbReference type="EMBL" id="CATQJA010002664">
    <property type="protein sequence ID" value="CAJ0582312.1"/>
    <property type="molecule type" value="Genomic_DNA"/>
</dbReference>
<reference evidence="7" key="1">
    <citation type="submission" date="2023-06" db="EMBL/GenBank/DDBJ databases">
        <authorList>
            <person name="Delattre M."/>
        </authorList>
    </citation>
    <scope>NUCLEOTIDE SEQUENCE</scope>
    <source>
        <strain evidence="7">AF72</strain>
    </source>
</reference>
<accession>A0AA36D7T6</accession>
<feature type="transmembrane region" description="Helical" evidence="6">
    <location>
        <begin position="49"/>
        <end position="72"/>
    </location>
</feature>
<dbReference type="PANTHER" id="PTHR28622:SF1">
    <property type="entry name" value="SMALL INTEGRAL MEMBRANE PROTEIN 7"/>
    <property type="match status" value="1"/>
</dbReference>
<evidence type="ECO:0000256" key="5">
    <source>
        <dbReference type="ARBA" id="ARBA00023136"/>
    </source>
</evidence>
<evidence type="ECO:0000256" key="2">
    <source>
        <dbReference type="ARBA" id="ARBA00008578"/>
    </source>
</evidence>
<evidence type="ECO:0000256" key="6">
    <source>
        <dbReference type="SAM" id="Phobius"/>
    </source>
</evidence>
<evidence type="ECO:0000256" key="4">
    <source>
        <dbReference type="ARBA" id="ARBA00022989"/>
    </source>
</evidence>
<dbReference type="AlphaFoldDB" id="A0AA36D7T6"/>
<organism evidence="7 8">
    <name type="scientific">Mesorhabditis spiculigera</name>
    <dbReference type="NCBI Taxonomy" id="96644"/>
    <lineage>
        <taxon>Eukaryota</taxon>
        <taxon>Metazoa</taxon>
        <taxon>Ecdysozoa</taxon>
        <taxon>Nematoda</taxon>
        <taxon>Chromadorea</taxon>
        <taxon>Rhabditida</taxon>
        <taxon>Rhabditina</taxon>
        <taxon>Rhabditomorpha</taxon>
        <taxon>Rhabditoidea</taxon>
        <taxon>Rhabditidae</taxon>
        <taxon>Mesorhabditinae</taxon>
        <taxon>Mesorhabditis</taxon>
    </lineage>
</organism>
<sequence length="73" mass="8417">MLSELVIASTLLVNSFAVLNFKLGKPVQDANHFILETENKSVGDRVREFLLALQYFRVFIALWNVFLIFLMIV</sequence>
<proteinExistence type="inferred from homology"/>
<comment type="subcellular location">
    <subcellularLocation>
        <location evidence="1">Membrane</location>
        <topology evidence="1">Single-pass membrane protein</topology>
    </subcellularLocation>
</comment>
<comment type="similarity">
    <text evidence="2">Belongs to the SMIM7 family.</text>
</comment>
<keyword evidence="3 6" id="KW-0812">Transmembrane</keyword>
<keyword evidence="8" id="KW-1185">Reference proteome</keyword>
<name>A0AA36D7T6_9BILA</name>
<evidence type="ECO:0000256" key="1">
    <source>
        <dbReference type="ARBA" id="ARBA00004167"/>
    </source>
</evidence>
<dbReference type="Proteomes" id="UP001177023">
    <property type="component" value="Unassembled WGS sequence"/>
</dbReference>
<comment type="caution">
    <text evidence="7">The sequence shown here is derived from an EMBL/GenBank/DDBJ whole genome shotgun (WGS) entry which is preliminary data.</text>
</comment>
<gene>
    <name evidence="7" type="ORF">MSPICULIGERA_LOCUS20449</name>
</gene>
<evidence type="ECO:0000313" key="8">
    <source>
        <dbReference type="Proteomes" id="UP001177023"/>
    </source>
</evidence>
<dbReference type="PANTHER" id="PTHR28622">
    <property type="entry name" value="SMALL INTEGRAL MEMBRANE PROTEIN 7"/>
    <property type="match status" value="1"/>
</dbReference>
<keyword evidence="5 6" id="KW-0472">Membrane</keyword>
<dbReference type="GO" id="GO:0016020">
    <property type="term" value="C:membrane"/>
    <property type="evidence" value="ECO:0007669"/>
    <property type="project" value="UniProtKB-SubCell"/>
</dbReference>
<evidence type="ECO:0000313" key="7">
    <source>
        <dbReference type="EMBL" id="CAJ0582312.1"/>
    </source>
</evidence>
<keyword evidence="4 6" id="KW-1133">Transmembrane helix</keyword>
<evidence type="ECO:0000256" key="3">
    <source>
        <dbReference type="ARBA" id="ARBA00022692"/>
    </source>
</evidence>